<protein>
    <submittedName>
        <fullName evidence="2">NusG domain II-containing protein</fullName>
    </submittedName>
</protein>
<keyword evidence="1" id="KW-0472">Membrane</keyword>
<gene>
    <name evidence="2" type="ORF">ACFQ47_05670</name>
</gene>
<dbReference type="RefSeq" id="WP_125696771.1">
    <property type="nucleotide sequence ID" value="NZ_JBHTOG010000026.1"/>
</dbReference>
<dbReference type="Gene3D" id="2.60.320.10">
    <property type="entry name" value="N-utilization substance G protein NusG, insert domain"/>
    <property type="match status" value="1"/>
</dbReference>
<reference evidence="3" key="1">
    <citation type="journal article" date="2019" name="Int. J. Syst. Evol. Microbiol.">
        <title>The Global Catalogue of Microorganisms (GCM) 10K type strain sequencing project: providing services to taxonomists for standard genome sequencing and annotation.</title>
        <authorList>
            <consortium name="The Broad Institute Genomics Platform"/>
            <consortium name="The Broad Institute Genome Sequencing Center for Infectious Disease"/>
            <person name="Wu L."/>
            <person name="Ma J."/>
        </authorList>
    </citation>
    <scope>NUCLEOTIDE SEQUENCE [LARGE SCALE GENOMIC DNA]</scope>
    <source>
        <strain evidence="3">CCM 8947</strain>
    </source>
</reference>
<dbReference type="InterPro" id="IPR038690">
    <property type="entry name" value="NusG_2_sf"/>
</dbReference>
<dbReference type="Proteomes" id="UP001597192">
    <property type="component" value="Unassembled WGS sequence"/>
</dbReference>
<dbReference type="Pfam" id="PF07009">
    <property type="entry name" value="NusG_II"/>
    <property type="match status" value="1"/>
</dbReference>
<keyword evidence="1" id="KW-0812">Transmembrane</keyword>
<feature type="transmembrane region" description="Helical" evidence="1">
    <location>
        <begin position="12"/>
        <end position="31"/>
    </location>
</feature>
<sequence>MRHWLRHYTRPFDYVLLVILIPLCFLPWWLWSRQQAAQPFSNLIAVISIDGQTVRRIKLDKQTPHTQFTLHPAPGQYNVIEVDGARIRDKEDNTPDQIAVHTSWISQPGQQSICLPHKLIILIQAGDDPDAGGLVQP</sequence>
<evidence type="ECO:0000256" key="1">
    <source>
        <dbReference type="SAM" id="Phobius"/>
    </source>
</evidence>
<keyword evidence="1" id="KW-1133">Transmembrane helix</keyword>
<evidence type="ECO:0000313" key="2">
    <source>
        <dbReference type="EMBL" id="MFD1432170.1"/>
    </source>
</evidence>
<dbReference type="CDD" id="cd09911">
    <property type="entry name" value="Lin0431_like"/>
    <property type="match status" value="1"/>
</dbReference>
<proteinExistence type="predicted"/>
<organism evidence="2 3">
    <name type="scientific">Lacticaseibacillus yichunensis</name>
    <dbReference type="NCBI Taxonomy" id="2486015"/>
    <lineage>
        <taxon>Bacteria</taxon>
        <taxon>Bacillati</taxon>
        <taxon>Bacillota</taxon>
        <taxon>Bacilli</taxon>
        <taxon>Lactobacillales</taxon>
        <taxon>Lactobacillaceae</taxon>
        <taxon>Lacticaseibacillus</taxon>
    </lineage>
</organism>
<comment type="caution">
    <text evidence="2">The sequence shown here is derived from an EMBL/GenBank/DDBJ whole genome shotgun (WGS) entry which is preliminary data.</text>
</comment>
<dbReference type="EMBL" id="JBHTOG010000026">
    <property type="protein sequence ID" value="MFD1432170.1"/>
    <property type="molecule type" value="Genomic_DNA"/>
</dbReference>
<name>A0ABW4CRE6_9LACO</name>
<accession>A0ABW4CRE6</accession>
<keyword evidence="3" id="KW-1185">Reference proteome</keyword>
<evidence type="ECO:0000313" key="3">
    <source>
        <dbReference type="Proteomes" id="UP001597192"/>
    </source>
</evidence>